<dbReference type="GO" id="GO:0016758">
    <property type="term" value="F:hexosyltransferase activity"/>
    <property type="evidence" value="ECO:0007669"/>
    <property type="project" value="InterPro"/>
</dbReference>
<keyword evidence="3 11" id="KW-0328">Glycosyltransferase</keyword>
<keyword evidence="4" id="KW-0808">Transferase</keyword>
<evidence type="ECO:0000256" key="9">
    <source>
        <dbReference type="ARBA" id="ARBA00023136"/>
    </source>
</evidence>
<evidence type="ECO:0000256" key="12">
    <source>
        <dbReference type="SAM" id="SignalP"/>
    </source>
</evidence>
<name>A0A077ZE90_TRITR</name>
<evidence type="ECO:0000256" key="10">
    <source>
        <dbReference type="ARBA" id="ARBA00023180"/>
    </source>
</evidence>
<dbReference type="OrthoDB" id="6355886at2759"/>
<gene>
    <name evidence="13" type="ORF">TTRE_0000614901</name>
</gene>
<dbReference type="GO" id="GO:0006493">
    <property type="term" value="P:protein O-linked glycosylation"/>
    <property type="evidence" value="ECO:0007669"/>
    <property type="project" value="TreeGrafter"/>
</dbReference>
<evidence type="ECO:0000256" key="4">
    <source>
        <dbReference type="ARBA" id="ARBA00022679"/>
    </source>
</evidence>
<keyword evidence="14" id="KW-1185">Reference proteome</keyword>
<evidence type="ECO:0000256" key="6">
    <source>
        <dbReference type="ARBA" id="ARBA00022968"/>
    </source>
</evidence>
<reference evidence="13" key="2">
    <citation type="submission" date="2014-03" db="EMBL/GenBank/DDBJ databases">
        <title>The whipworm genome and dual-species transcriptomics of an intimate host-pathogen interaction.</title>
        <authorList>
            <person name="Foth B.J."/>
            <person name="Tsai I.J."/>
            <person name="Reid A.J."/>
            <person name="Bancroft A.J."/>
            <person name="Nichol S."/>
            <person name="Tracey A."/>
            <person name="Holroyd N."/>
            <person name="Cotton J.A."/>
            <person name="Stanley E.J."/>
            <person name="Zarowiecki M."/>
            <person name="Liu J.Z."/>
            <person name="Huckvale T."/>
            <person name="Cooper P.J."/>
            <person name="Grencis R.K."/>
            <person name="Berriman M."/>
        </authorList>
    </citation>
    <scope>NUCLEOTIDE SEQUENCE [LARGE SCALE GENOMIC DNA]</scope>
</reference>
<keyword evidence="6" id="KW-0735">Signal-anchor</keyword>
<dbReference type="PANTHER" id="PTHR11214">
    <property type="entry name" value="BETA-1,3-N-ACETYLGLUCOSAMINYLTRANSFERASE"/>
    <property type="match status" value="1"/>
</dbReference>
<dbReference type="FunFam" id="3.90.550.50:FF:000001">
    <property type="entry name" value="Hexosyltransferase"/>
    <property type="match status" value="1"/>
</dbReference>
<evidence type="ECO:0000256" key="11">
    <source>
        <dbReference type="RuleBase" id="RU363063"/>
    </source>
</evidence>
<dbReference type="Gene3D" id="3.90.550.50">
    <property type="match status" value="1"/>
</dbReference>
<reference evidence="13" key="1">
    <citation type="submission" date="2014-01" db="EMBL/GenBank/DDBJ databases">
        <authorList>
            <person name="Aslett M."/>
        </authorList>
    </citation>
    <scope>NUCLEOTIDE SEQUENCE</scope>
</reference>
<dbReference type="AlphaFoldDB" id="A0A077ZE90"/>
<comment type="similarity">
    <text evidence="2 11">Belongs to the glycosyltransferase 31 family.</text>
</comment>
<keyword evidence="5" id="KW-0812">Transmembrane</keyword>
<keyword evidence="9" id="KW-0472">Membrane</keyword>
<proteinExistence type="inferred from homology"/>
<dbReference type="EMBL" id="HG806224">
    <property type="protein sequence ID" value="CDW57853.1"/>
    <property type="molecule type" value="Genomic_DNA"/>
</dbReference>
<sequence>MLFNETISCVILIFLFAETSSRQSLVSNAQEISESGSISIRTPSDNYNESFSTVTNHAKNSQTMRSLEEYNELSSTQTNDLQYSQPASSMRYDPKETVSNDMRIECSQVHTFPVKLLYRSNKTVSSCFRYVLLREDFCQKKYPEIFVIAIVHTGLRNFKRRSLIRKTWANSEFYKKFKLAVVFAVGEDPQHPSVQATLQREWETYEDIVQFNFTDNYHNMSLKAISWLNWAAKYCPNAKYILKVDDDVHVNTFGIMRFFRKRKALESSPKAFYCFVWREARVRRSSNDKWYVSYEEFNETVYPTFCSGRSYSLTMQAVQPLLDSVELTPFLWLDDVYITGLLAKTANVKHIEINSMYYESYDEGKKTFLDNPIVFVHLPRSLNKQYALWKKTLQLCKVKDCYN</sequence>
<dbReference type="InterPro" id="IPR002659">
    <property type="entry name" value="Glyco_trans_31"/>
</dbReference>
<feature type="signal peptide" evidence="12">
    <location>
        <begin position="1"/>
        <end position="21"/>
    </location>
</feature>
<dbReference type="Pfam" id="PF01762">
    <property type="entry name" value="Galactosyl_T"/>
    <property type="match status" value="1"/>
</dbReference>
<evidence type="ECO:0000313" key="14">
    <source>
        <dbReference type="Proteomes" id="UP000030665"/>
    </source>
</evidence>
<keyword evidence="8 11" id="KW-0333">Golgi apparatus</keyword>
<dbReference type="PANTHER" id="PTHR11214:SF364">
    <property type="entry name" value="HEXOSYLTRANSFERASE"/>
    <property type="match status" value="1"/>
</dbReference>
<evidence type="ECO:0000256" key="2">
    <source>
        <dbReference type="ARBA" id="ARBA00008661"/>
    </source>
</evidence>
<comment type="subcellular location">
    <subcellularLocation>
        <location evidence="1 11">Golgi apparatus membrane</location>
        <topology evidence="1 11">Single-pass type II membrane protein</topology>
    </subcellularLocation>
</comment>
<dbReference type="EC" id="2.4.1.-" evidence="11"/>
<feature type="chain" id="PRO_5001728656" description="Hexosyltransferase" evidence="12">
    <location>
        <begin position="22"/>
        <end position="403"/>
    </location>
</feature>
<evidence type="ECO:0000256" key="1">
    <source>
        <dbReference type="ARBA" id="ARBA00004323"/>
    </source>
</evidence>
<evidence type="ECO:0000256" key="3">
    <source>
        <dbReference type="ARBA" id="ARBA00022676"/>
    </source>
</evidence>
<keyword evidence="7" id="KW-1133">Transmembrane helix</keyword>
<evidence type="ECO:0000313" key="13">
    <source>
        <dbReference type="EMBL" id="CDW57853.1"/>
    </source>
</evidence>
<evidence type="ECO:0000256" key="7">
    <source>
        <dbReference type="ARBA" id="ARBA00022989"/>
    </source>
</evidence>
<keyword evidence="12" id="KW-0732">Signal</keyword>
<dbReference type="GO" id="GO:0000139">
    <property type="term" value="C:Golgi membrane"/>
    <property type="evidence" value="ECO:0007669"/>
    <property type="project" value="UniProtKB-SubCell"/>
</dbReference>
<accession>A0A077ZE90</accession>
<dbReference type="STRING" id="36087.A0A077ZE90"/>
<keyword evidence="10" id="KW-0325">Glycoprotein</keyword>
<organism evidence="13 14">
    <name type="scientific">Trichuris trichiura</name>
    <name type="common">Whipworm</name>
    <name type="synonym">Trichocephalus trichiurus</name>
    <dbReference type="NCBI Taxonomy" id="36087"/>
    <lineage>
        <taxon>Eukaryota</taxon>
        <taxon>Metazoa</taxon>
        <taxon>Ecdysozoa</taxon>
        <taxon>Nematoda</taxon>
        <taxon>Enoplea</taxon>
        <taxon>Dorylaimia</taxon>
        <taxon>Trichinellida</taxon>
        <taxon>Trichuridae</taxon>
        <taxon>Trichuris</taxon>
    </lineage>
</organism>
<evidence type="ECO:0000256" key="5">
    <source>
        <dbReference type="ARBA" id="ARBA00022692"/>
    </source>
</evidence>
<dbReference type="Proteomes" id="UP000030665">
    <property type="component" value="Unassembled WGS sequence"/>
</dbReference>
<evidence type="ECO:0000256" key="8">
    <source>
        <dbReference type="ARBA" id="ARBA00023034"/>
    </source>
</evidence>
<protein>
    <recommendedName>
        <fullName evidence="11">Hexosyltransferase</fullName>
        <ecNumber evidence="11">2.4.1.-</ecNumber>
    </recommendedName>
</protein>